<dbReference type="Pfam" id="PF02775">
    <property type="entry name" value="TPP_enzyme_C"/>
    <property type="match status" value="1"/>
</dbReference>
<evidence type="ECO:0000256" key="4">
    <source>
        <dbReference type="RuleBase" id="RU362132"/>
    </source>
</evidence>
<dbReference type="Gene3D" id="3.40.50.1220">
    <property type="entry name" value="TPP-binding domain"/>
    <property type="match status" value="1"/>
</dbReference>
<protein>
    <submittedName>
        <fullName evidence="8">Acetolactate synthase, large subunit, biosynthetic type</fullName>
    </submittedName>
</protein>
<dbReference type="CDD" id="cd07035">
    <property type="entry name" value="TPP_PYR_POX_like"/>
    <property type="match status" value="1"/>
</dbReference>
<dbReference type="PANTHER" id="PTHR18968">
    <property type="entry name" value="THIAMINE PYROPHOSPHATE ENZYMES"/>
    <property type="match status" value="1"/>
</dbReference>
<dbReference type="Pfam" id="PF00205">
    <property type="entry name" value="TPP_enzyme_M"/>
    <property type="match status" value="1"/>
</dbReference>
<comment type="cofactor">
    <cofactor evidence="1">
        <name>thiamine diphosphate</name>
        <dbReference type="ChEBI" id="CHEBI:58937"/>
    </cofactor>
</comment>
<evidence type="ECO:0000256" key="1">
    <source>
        <dbReference type="ARBA" id="ARBA00001964"/>
    </source>
</evidence>
<comment type="caution">
    <text evidence="8">The sequence shown here is derived from an EMBL/GenBank/DDBJ whole genome shotgun (WGS) entry which is preliminary data.</text>
</comment>
<evidence type="ECO:0000259" key="5">
    <source>
        <dbReference type="Pfam" id="PF00205"/>
    </source>
</evidence>
<dbReference type="InterPro" id="IPR012001">
    <property type="entry name" value="Thiamin_PyroP_enz_TPP-bd_dom"/>
</dbReference>
<dbReference type="RefSeq" id="WP_203911703.1">
    <property type="nucleotide sequence ID" value="NZ_BONY01000042.1"/>
</dbReference>
<dbReference type="InterPro" id="IPR012000">
    <property type="entry name" value="Thiamin_PyroP_enz_cen_dom"/>
</dbReference>
<dbReference type="GO" id="GO:0009097">
    <property type="term" value="P:isoleucine biosynthetic process"/>
    <property type="evidence" value="ECO:0007669"/>
    <property type="project" value="TreeGrafter"/>
</dbReference>
<evidence type="ECO:0000259" key="7">
    <source>
        <dbReference type="Pfam" id="PF02776"/>
    </source>
</evidence>
<dbReference type="GO" id="GO:0000287">
    <property type="term" value="F:magnesium ion binding"/>
    <property type="evidence" value="ECO:0007669"/>
    <property type="project" value="InterPro"/>
</dbReference>
<organism evidence="8 9">
    <name type="scientific">Rhizocola hellebori</name>
    <dbReference type="NCBI Taxonomy" id="1392758"/>
    <lineage>
        <taxon>Bacteria</taxon>
        <taxon>Bacillati</taxon>
        <taxon>Actinomycetota</taxon>
        <taxon>Actinomycetes</taxon>
        <taxon>Micromonosporales</taxon>
        <taxon>Micromonosporaceae</taxon>
        <taxon>Rhizocola</taxon>
    </lineage>
</organism>
<dbReference type="EMBL" id="BONY01000042">
    <property type="protein sequence ID" value="GIH07932.1"/>
    <property type="molecule type" value="Genomic_DNA"/>
</dbReference>
<dbReference type="FunFam" id="3.40.50.970:FF:000007">
    <property type="entry name" value="Acetolactate synthase"/>
    <property type="match status" value="1"/>
</dbReference>
<dbReference type="CDD" id="cd00568">
    <property type="entry name" value="TPP_enzymes"/>
    <property type="match status" value="1"/>
</dbReference>
<dbReference type="Proteomes" id="UP000612899">
    <property type="component" value="Unassembled WGS sequence"/>
</dbReference>
<feature type="domain" description="Thiamine pyrophosphate enzyme central" evidence="5">
    <location>
        <begin position="212"/>
        <end position="350"/>
    </location>
</feature>
<keyword evidence="9" id="KW-1185">Reference proteome</keyword>
<gene>
    <name evidence="8" type="ORF">Rhe02_59990</name>
</gene>
<dbReference type="InterPro" id="IPR029035">
    <property type="entry name" value="DHS-like_NAD/FAD-binding_dom"/>
</dbReference>
<reference evidence="8" key="1">
    <citation type="submission" date="2021-01" db="EMBL/GenBank/DDBJ databases">
        <title>Whole genome shotgun sequence of Rhizocola hellebori NBRC 109834.</title>
        <authorList>
            <person name="Komaki H."/>
            <person name="Tamura T."/>
        </authorList>
    </citation>
    <scope>NUCLEOTIDE SEQUENCE</scope>
    <source>
        <strain evidence="8">NBRC 109834</strain>
    </source>
</reference>
<evidence type="ECO:0000256" key="2">
    <source>
        <dbReference type="ARBA" id="ARBA00007812"/>
    </source>
</evidence>
<proteinExistence type="inferred from homology"/>
<dbReference type="GO" id="GO:0050660">
    <property type="term" value="F:flavin adenine dinucleotide binding"/>
    <property type="evidence" value="ECO:0007669"/>
    <property type="project" value="TreeGrafter"/>
</dbReference>
<sequence length="592" mass="63370">MTLDHLARTDAELAPAATTTGAEALVAQLESYGVEYIFGLCGHTNIALLDALSRSSIRFVISRHEQTAAHAADGYARVTGKPAVLLTHVGPGLTNAATGVMTAALDSVPMIVISGDIPSYYYGRHPHQEINLHTDADQAAVFRPFVKRAWQVHRVADLARFTERAFWTATSGRPGAVLLNVPMDHFSRRVPVVSYPLPEDAGLPALPVPVAQRIAAALLGAQRPLIYLGGGLRRDTGLHALRRLIEHLDIPVAHSLMAKGALPDEHPLVLGMPGFWGLELTNETTRDADVVLALATRFAETDASSWDRRYTWQFPPSRLIQIDIDPAEIGRNYPVEIGAVADVNQAVQAIADAVLAAQPEPVSRPRLREQIAISRSALYASSRERGRSDQFPLRPERILTDLREALPSDAVLVTDVGWNKNGVAQCYELPPDGRFITPGGASTMGFGPAAAVGVQIAQPDRTVVALVGDGGMSAQLPAVPMAVEQGAPVIFVVMNNRAHGTISDLQAANFGASFGCDFLGPDGLPYSPDFAAFGRACGADGYTVDSVDQLGVALRAAVAARRPAVIDVPMVNEPVPTPGHWNIKDIYHGLFE</sequence>
<keyword evidence="3 4" id="KW-0786">Thiamine pyrophosphate</keyword>
<name>A0A8J3VJ02_9ACTN</name>
<evidence type="ECO:0000256" key="3">
    <source>
        <dbReference type="ARBA" id="ARBA00023052"/>
    </source>
</evidence>
<dbReference type="InterPro" id="IPR011766">
    <property type="entry name" value="TPP_enzyme_TPP-bd"/>
</dbReference>
<feature type="domain" description="Thiamine pyrophosphate enzyme N-terminal TPP-binding" evidence="7">
    <location>
        <begin position="20"/>
        <end position="131"/>
    </location>
</feature>
<dbReference type="InterPro" id="IPR000399">
    <property type="entry name" value="TPP-bd_CS"/>
</dbReference>
<evidence type="ECO:0000313" key="9">
    <source>
        <dbReference type="Proteomes" id="UP000612899"/>
    </source>
</evidence>
<dbReference type="Pfam" id="PF02776">
    <property type="entry name" value="TPP_enzyme_N"/>
    <property type="match status" value="1"/>
</dbReference>
<comment type="similarity">
    <text evidence="2 4">Belongs to the TPP enzyme family.</text>
</comment>
<evidence type="ECO:0000259" key="6">
    <source>
        <dbReference type="Pfam" id="PF02775"/>
    </source>
</evidence>
<dbReference type="SUPFAM" id="SSF52518">
    <property type="entry name" value="Thiamin diphosphate-binding fold (THDP-binding)"/>
    <property type="match status" value="2"/>
</dbReference>
<dbReference type="SUPFAM" id="SSF52467">
    <property type="entry name" value="DHS-like NAD/FAD-binding domain"/>
    <property type="match status" value="1"/>
</dbReference>
<feature type="domain" description="Thiamine pyrophosphate enzyme TPP-binding" evidence="6">
    <location>
        <begin position="415"/>
        <end position="568"/>
    </location>
</feature>
<evidence type="ECO:0000313" key="8">
    <source>
        <dbReference type="EMBL" id="GIH07932.1"/>
    </source>
</evidence>
<dbReference type="GO" id="GO:0009099">
    <property type="term" value="P:L-valine biosynthetic process"/>
    <property type="evidence" value="ECO:0007669"/>
    <property type="project" value="TreeGrafter"/>
</dbReference>
<dbReference type="PANTHER" id="PTHR18968:SF13">
    <property type="entry name" value="ACETOLACTATE SYNTHASE CATALYTIC SUBUNIT, MITOCHONDRIAL"/>
    <property type="match status" value="1"/>
</dbReference>
<dbReference type="PROSITE" id="PS00187">
    <property type="entry name" value="TPP_ENZYMES"/>
    <property type="match status" value="1"/>
</dbReference>
<dbReference type="GO" id="GO:0005948">
    <property type="term" value="C:acetolactate synthase complex"/>
    <property type="evidence" value="ECO:0007669"/>
    <property type="project" value="TreeGrafter"/>
</dbReference>
<dbReference type="InterPro" id="IPR045229">
    <property type="entry name" value="TPP_enz"/>
</dbReference>
<dbReference type="AlphaFoldDB" id="A0A8J3VJ02"/>
<dbReference type="Gene3D" id="3.40.50.970">
    <property type="match status" value="2"/>
</dbReference>
<dbReference type="GO" id="GO:0003984">
    <property type="term" value="F:acetolactate synthase activity"/>
    <property type="evidence" value="ECO:0007669"/>
    <property type="project" value="TreeGrafter"/>
</dbReference>
<dbReference type="InterPro" id="IPR029061">
    <property type="entry name" value="THDP-binding"/>
</dbReference>
<dbReference type="GO" id="GO:0030976">
    <property type="term" value="F:thiamine pyrophosphate binding"/>
    <property type="evidence" value="ECO:0007669"/>
    <property type="project" value="InterPro"/>
</dbReference>
<accession>A0A8J3VJ02</accession>